<evidence type="ECO:0000313" key="1">
    <source>
        <dbReference type="EMBL" id="CUX42710.1"/>
    </source>
</evidence>
<accession>A0A1S7QUZ5</accession>
<proteinExistence type="predicted"/>
<reference evidence="1 2" key="1">
    <citation type="submission" date="2016-01" db="EMBL/GenBank/DDBJ databases">
        <authorList>
            <person name="Oliw E.H."/>
        </authorList>
    </citation>
    <scope>NUCLEOTIDE SEQUENCE [LARGE SCALE GENOMIC DNA]</scope>
    <source>
        <strain evidence="1 2">Zutra 3-1</strain>
    </source>
</reference>
<dbReference type="Proteomes" id="UP000191987">
    <property type="component" value="Unassembled WGS sequence"/>
</dbReference>
<gene>
    <name evidence="1" type="ORF">AGR7C_Lc100267</name>
</gene>
<name>A0A1S7QUZ5_9HYPH</name>
<dbReference type="EMBL" id="FBWG01000028">
    <property type="protein sequence ID" value="CUX42710.1"/>
    <property type="molecule type" value="Genomic_DNA"/>
</dbReference>
<organism evidence="1 2">
    <name type="scientific">Agrobacterium deltaense Zutra 3/1</name>
    <dbReference type="NCBI Taxonomy" id="1183427"/>
    <lineage>
        <taxon>Bacteria</taxon>
        <taxon>Pseudomonadati</taxon>
        <taxon>Pseudomonadota</taxon>
        <taxon>Alphaproteobacteria</taxon>
        <taxon>Hyphomicrobiales</taxon>
        <taxon>Rhizobiaceae</taxon>
        <taxon>Rhizobium/Agrobacterium group</taxon>
        <taxon>Agrobacterium</taxon>
    </lineage>
</organism>
<sequence>MKRFNLLILEFFCIYDYSSPVIAVSEIEPPDSAMDVAAFPSPAITLKSQRSLSTVNHKKPIVKAMLKLASPVWSLVSSCHFISLPLIGPEEMSWWSFDPASAKLAG</sequence>
<dbReference type="AlphaFoldDB" id="A0A1S7QUZ5"/>
<protein>
    <submittedName>
        <fullName evidence="1">Uncharacterized protein</fullName>
    </submittedName>
</protein>
<evidence type="ECO:0000313" key="2">
    <source>
        <dbReference type="Proteomes" id="UP000191987"/>
    </source>
</evidence>